<comment type="cofactor">
    <cofactor evidence="1 19">
        <name>FAD</name>
        <dbReference type="ChEBI" id="CHEBI:57692"/>
    </cofactor>
</comment>
<feature type="binding site" evidence="20">
    <location>
        <position position="132"/>
    </location>
    <ligand>
        <name>[2Fe-2S] cluster</name>
        <dbReference type="ChEBI" id="CHEBI:190135"/>
        <label>2</label>
    </ligand>
</feature>
<feature type="binding site" evidence="19">
    <location>
        <position position="915"/>
    </location>
    <ligand>
        <name>substrate</name>
    </ligand>
</feature>
<dbReference type="Pfam" id="PF00941">
    <property type="entry name" value="FAD_binding_5"/>
    <property type="match status" value="1"/>
</dbReference>
<evidence type="ECO:0000256" key="10">
    <source>
        <dbReference type="ARBA" id="ARBA00023002"/>
    </source>
</evidence>
<feature type="binding site" evidence="20">
    <location>
        <position position="93"/>
    </location>
    <ligand>
        <name>[2Fe-2S] cluster</name>
        <dbReference type="ChEBI" id="CHEBI:190135"/>
        <label>1</label>
    </ligand>
</feature>
<dbReference type="Gene3D" id="3.30.465.10">
    <property type="match status" value="1"/>
</dbReference>
<keyword evidence="8 20" id="KW-0479">Metal-binding</keyword>
<feature type="binding site" evidence="19">
    <location>
        <position position="837"/>
    </location>
    <ligand>
        <name>substrate</name>
    </ligand>
</feature>
<dbReference type="InterPro" id="IPR008274">
    <property type="entry name" value="AldOxase/xan_DH_MoCoBD1"/>
</dbReference>
<dbReference type="Gene3D" id="3.90.1170.50">
    <property type="entry name" value="Aldehyde oxidase/xanthine dehydrogenase, a/b hammerhead"/>
    <property type="match status" value="1"/>
</dbReference>
<feature type="binding site" evidence="20">
    <location>
        <position position="135"/>
    </location>
    <ligand>
        <name>[2Fe-2S] cluster</name>
        <dbReference type="ChEBI" id="CHEBI:190135"/>
        <label>2</label>
    </ligand>
</feature>
<dbReference type="Pfam" id="PF03450">
    <property type="entry name" value="CO_deh_flav_C"/>
    <property type="match status" value="1"/>
</dbReference>
<dbReference type="InterPro" id="IPR014307">
    <property type="entry name" value="Xanthine_DH_ssu"/>
</dbReference>
<dbReference type="PROSITE" id="PS51085">
    <property type="entry name" value="2FE2S_FER_2"/>
    <property type="match status" value="1"/>
</dbReference>
<dbReference type="SMART" id="SM01092">
    <property type="entry name" value="CO_deh_flav_C"/>
    <property type="match status" value="1"/>
</dbReference>
<feature type="binding site" evidence="20">
    <location>
        <position position="167"/>
    </location>
    <ligand>
        <name>[2Fe-2S] cluster</name>
        <dbReference type="ChEBI" id="CHEBI:190135"/>
        <label>2</label>
    </ligand>
</feature>
<dbReference type="SUPFAM" id="SSF56003">
    <property type="entry name" value="Molybdenum cofactor-binding domain"/>
    <property type="match status" value="1"/>
</dbReference>
<dbReference type="SUPFAM" id="SSF47741">
    <property type="entry name" value="CO dehydrogenase ISP C-domain like"/>
    <property type="match status" value="1"/>
</dbReference>
<dbReference type="FunFam" id="3.90.1170.50:FF:000001">
    <property type="entry name" value="Aldehyde oxidase 1"/>
    <property type="match status" value="1"/>
</dbReference>
<evidence type="ECO:0000256" key="16">
    <source>
        <dbReference type="ARBA" id="ARBA00049017"/>
    </source>
</evidence>
<dbReference type="Pfam" id="PF20256">
    <property type="entry name" value="MoCoBD_2"/>
    <property type="match status" value="1"/>
</dbReference>
<evidence type="ECO:0000256" key="5">
    <source>
        <dbReference type="ARBA" id="ARBA00022505"/>
    </source>
</evidence>
<dbReference type="EMBL" id="CP034207">
    <property type="protein sequence ID" value="QBZ60948.1"/>
    <property type="molecule type" value="Genomic_DNA"/>
</dbReference>
<dbReference type="FunFam" id="3.30.365.10:FF:000004">
    <property type="entry name" value="Xanthine dehydrogenase oxidase"/>
    <property type="match status" value="1"/>
</dbReference>
<dbReference type="InterPro" id="IPR036683">
    <property type="entry name" value="CO_DH_flav_C_dom_sf"/>
</dbReference>
<feature type="binding site" evidence="20">
    <location>
        <position position="63"/>
    </location>
    <ligand>
        <name>[2Fe-2S] cluster</name>
        <dbReference type="ChEBI" id="CHEBI:190135"/>
        <label>1</label>
    </ligand>
</feature>
<evidence type="ECO:0000256" key="9">
    <source>
        <dbReference type="ARBA" id="ARBA00022827"/>
    </source>
</evidence>
<keyword evidence="9 19" id="KW-0274">FAD</keyword>
<name>A0A4V1C6S9_PYROR</name>
<comment type="cofactor">
    <cofactor evidence="20">
        <name>Mo-molybdopterin</name>
        <dbReference type="ChEBI" id="CHEBI:71302"/>
    </cofactor>
    <text evidence="20">Binds 1 Mo-molybdopterin (Mo-MPT) cofactor per subunit.</text>
</comment>
<dbReference type="InterPro" id="IPR000674">
    <property type="entry name" value="Ald_Oxase/Xan_DH_a/b"/>
</dbReference>
<dbReference type="InterPro" id="IPR016166">
    <property type="entry name" value="FAD-bd_PCMH"/>
</dbReference>
<feature type="active site" description="Proton acceptor" evidence="18">
    <location>
        <position position="1304"/>
    </location>
</feature>
<dbReference type="FunFam" id="3.30.365.10:FF:000002">
    <property type="entry name" value="Xanthine dehydrogenase oxidase"/>
    <property type="match status" value="1"/>
</dbReference>
<dbReference type="PROSITE" id="PS00197">
    <property type="entry name" value="2FE2S_FER_1"/>
    <property type="match status" value="1"/>
</dbReference>
<dbReference type="InterPro" id="IPR016208">
    <property type="entry name" value="Ald_Oxase/xanthine_DH-like"/>
</dbReference>
<dbReference type="PROSITE" id="PS51387">
    <property type="entry name" value="FAD_PCMH"/>
    <property type="match status" value="1"/>
</dbReference>
<accession>A0A4V1C6S9</accession>
<dbReference type="Gene3D" id="3.10.20.30">
    <property type="match status" value="1"/>
</dbReference>
<protein>
    <recommendedName>
        <fullName evidence="4">xanthine dehydrogenase</fullName>
        <ecNumber evidence="4">1.17.1.4</ecNumber>
    </recommendedName>
</protein>
<evidence type="ECO:0000256" key="7">
    <source>
        <dbReference type="ARBA" id="ARBA00022714"/>
    </source>
</evidence>
<feature type="binding site" evidence="20">
    <location>
        <position position="802"/>
    </location>
    <ligand>
        <name>Mo-molybdopterin</name>
        <dbReference type="ChEBI" id="CHEBI:71302"/>
    </ligand>
    <ligandPart>
        <name>Mo</name>
        <dbReference type="ChEBI" id="CHEBI:28685"/>
    </ligandPart>
</feature>
<dbReference type="GO" id="GO:0071949">
    <property type="term" value="F:FAD binding"/>
    <property type="evidence" value="ECO:0007669"/>
    <property type="project" value="InterPro"/>
</dbReference>
<feature type="binding site" evidence="20">
    <location>
        <position position="71"/>
    </location>
    <ligand>
        <name>[2Fe-2S] cluster</name>
        <dbReference type="ChEBI" id="CHEBI:190135"/>
        <label>1</label>
    </ligand>
</feature>
<comment type="subcellular location">
    <subcellularLocation>
        <location evidence="2">Peroxisome</location>
    </subcellularLocation>
</comment>
<dbReference type="InterPro" id="IPR036884">
    <property type="entry name" value="2Fe-2S-bd_dom_sf"/>
</dbReference>
<dbReference type="InterPro" id="IPR012675">
    <property type="entry name" value="Beta-grasp_dom_sf"/>
</dbReference>
<dbReference type="FunFam" id="3.30.465.10:FF:000004">
    <property type="entry name" value="Xanthine dehydrogenase/oxidase"/>
    <property type="match status" value="1"/>
</dbReference>
<dbReference type="InterPro" id="IPR016169">
    <property type="entry name" value="FAD-bd_PCMH_sub2"/>
</dbReference>
<dbReference type="Pfam" id="PF01799">
    <property type="entry name" value="Fer2_2"/>
    <property type="match status" value="1"/>
</dbReference>
<evidence type="ECO:0000256" key="4">
    <source>
        <dbReference type="ARBA" id="ARBA00013123"/>
    </source>
</evidence>
<dbReference type="PIRSF" id="PIRSF000127">
    <property type="entry name" value="Xanthine_DH"/>
    <property type="match status" value="1"/>
</dbReference>
<dbReference type="InterPro" id="IPR036856">
    <property type="entry name" value="Ald_Oxase/Xan_DH_a/b_sf"/>
</dbReference>
<feature type="binding site" evidence="20">
    <location>
        <position position="1115"/>
    </location>
    <ligand>
        <name>Mo-molybdopterin</name>
        <dbReference type="ChEBI" id="CHEBI:71302"/>
    </ligand>
    <ligandPart>
        <name>Mo</name>
        <dbReference type="ChEBI" id="CHEBI:28685"/>
    </ligandPart>
</feature>
<evidence type="ECO:0000313" key="21">
    <source>
        <dbReference type="EMBL" id="QBZ60948.1"/>
    </source>
</evidence>
<dbReference type="SUPFAM" id="SSF54665">
    <property type="entry name" value="CO dehydrogenase molybdoprotein N-domain-like"/>
    <property type="match status" value="1"/>
</dbReference>
<dbReference type="Pfam" id="PF00111">
    <property type="entry name" value="Fer2"/>
    <property type="match status" value="1"/>
</dbReference>
<evidence type="ECO:0000256" key="20">
    <source>
        <dbReference type="PIRSR" id="PIRSR000127-3"/>
    </source>
</evidence>
<evidence type="ECO:0000256" key="6">
    <source>
        <dbReference type="ARBA" id="ARBA00022630"/>
    </source>
</evidence>
<evidence type="ECO:0000256" key="18">
    <source>
        <dbReference type="PIRSR" id="PIRSR000127-1"/>
    </source>
</evidence>
<dbReference type="Pfam" id="PF02738">
    <property type="entry name" value="MoCoBD_1"/>
    <property type="match status" value="1"/>
</dbReference>
<dbReference type="Pfam" id="PF01315">
    <property type="entry name" value="Ald_Xan_dh_C"/>
    <property type="match status" value="1"/>
</dbReference>
<dbReference type="InterPro" id="IPR002888">
    <property type="entry name" value="2Fe-2S-bd"/>
</dbReference>
<gene>
    <name evidence="21" type="ORF">PoMZ_07892</name>
</gene>
<evidence type="ECO:0000313" key="22">
    <source>
        <dbReference type="Proteomes" id="UP000294847"/>
    </source>
</evidence>
<evidence type="ECO:0000256" key="12">
    <source>
        <dbReference type="ARBA" id="ARBA00023014"/>
    </source>
</evidence>
<dbReference type="EC" id="1.17.1.4" evidence="4"/>
<sequence>MAPIAVSPERDPLASLHSLTTNYEDTISFFLNGSRVVLDEIDPEVTLLEYLRGIGLTGTKLGCGEGGCGACTIVIAGWNPTTKQIYHASVNACLAPLASVDGKHVITIEGIGNAKRPHPAQRLIAEGNGSQCGFCTPGIAMSLYALLRNNAAPSEHDVEEAFDGNLCRCTGYRPILDAAQAFSVKKDASLGCGKSTANGGDGCCMENGSGGAAGGCCKADKSSQSEESGKRFPQPKLIKYDPETELIFPPALKKHQFKPLTFGNKRKRWYRPVTLQQLLEIKSVHPDAKIIGGSTETQIEVKFKALSYPVSVFVGDIPELRQYELKDDHLEIGGNVTLTDLEGICQKAIEHFGEARSQVFAAIHKQLKYFAGRQIRNVGTPAGNLATASPISDLNPIFVASDSTLLARSLQEEKPIEIPMASFFKGYRMTALPKDAIIASIRIPITREKGDFFRSYKQAKRKDDDISIVTGALSVSLNSDGVVEKCNLVFGGMAATTLAAKETSEFITGKRFADLETLEGAMNALEKDFNLTFGVPGGMASYRKSLALSFFYRFYHDVMGSIGADSDATALTSTVDKDAELELERDISTGTVDRDTTAAYEQEILGKGNPHLAALKQTTGEAQYTDDIPPLANELHGCLVLSTKAHAKIKSIDYSAALEIPGVVDYVDRHDLPRQDLNRWGAPHFEEVFFAEDEVFTTGQPIALILAKSALKAAEGARAVKVEYEELPAIFSIEEAIEKESFFNYFREIKKGDPEGIFDKCDHVFTGIARIGGQEHFYLETNATVVVPKPEDGEMEIYSSTQNPNETQLYAARVCDVKINKILVRVKRLGGGFGGKETRAVQLSSIIALAAHKTRRPVRCMLTREEDMIISGQRHPFLGRWKVGVNKDGKIQALDIDIFNNGGWSWDLSAAVCERSMSHSDGCYRVPNVHVRGRICKTNTMSNTAFRGFGGPQGMFIAETYMSEVADRLGMPVEKLREINMYKHGESTHFNQTLDGDWFVPLMYKQVQEETKYAERREAVARFNAEHKWRKRGLALIPTKFGISFTALWFNQAGALVHIYHDGSVLVAHGGTEMGQGLHTKMAMIAAQALDVPLDSVHISETSTNTVANASATAASASSDLNGYAIFNACKQLNERLAPYREKLGKDASMAKLAEAAYFDRVNLSAQGFYKTPEIGYTWGENKGKMFFYFTQGVAAAEVEIDTLTGTWTCLRADIKMDVGRSINPAIDYGQIQGAFVQGLGLFTMEESLWLRSGPQKGMLFTRGPGTYKIPGFRDIPQVFNVSLLKDVEWKELRTIQRSRGVGEPPLFMGSSVFFAIRDALKAARAQYGVEATVGSDDKDDGLLKLESPATPERIRLACVDPIMERSRVTPNEGEKNFFIAI</sequence>
<evidence type="ECO:0000256" key="19">
    <source>
        <dbReference type="PIRSR" id="PIRSR000127-2"/>
    </source>
</evidence>
<dbReference type="SMART" id="SM01008">
    <property type="entry name" value="Ald_Xan_dh_C"/>
    <property type="match status" value="1"/>
</dbReference>
<feature type="binding site" evidence="19">
    <location>
        <position position="949"/>
    </location>
    <ligand>
        <name>substrate</name>
    </ligand>
</feature>
<dbReference type="SUPFAM" id="SSF54292">
    <property type="entry name" value="2Fe-2S ferredoxin-like"/>
    <property type="match status" value="1"/>
</dbReference>
<dbReference type="InterPro" id="IPR036318">
    <property type="entry name" value="FAD-bd_PCMH-like_sf"/>
</dbReference>
<dbReference type="SUPFAM" id="SSF56176">
    <property type="entry name" value="FAD-binding/transporter-associated domain-like"/>
    <property type="match status" value="1"/>
</dbReference>
<dbReference type="Gene3D" id="1.10.150.120">
    <property type="entry name" value="[2Fe-2S]-binding domain"/>
    <property type="match status" value="1"/>
</dbReference>
<keyword evidence="5 20" id="KW-0500">Molybdenum</keyword>
<feature type="binding site" evidence="19">
    <location>
        <position position="370"/>
    </location>
    <ligand>
        <name>FAD</name>
        <dbReference type="ChEBI" id="CHEBI:57692"/>
    </ligand>
</feature>
<dbReference type="NCBIfam" id="TIGR02963">
    <property type="entry name" value="xanthine_xdhA"/>
    <property type="match status" value="1"/>
</dbReference>
<comment type="cofactor">
    <cofactor evidence="20">
        <name>[2Fe-2S] cluster</name>
        <dbReference type="ChEBI" id="CHEBI:190135"/>
    </cofactor>
    <text evidence="20">Binds 2 [2Fe-2S] clusters.</text>
</comment>
<dbReference type="InterPro" id="IPR046867">
    <property type="entry name" value="AldOxase/xan_DH_MoCoBD2"/>
</dbReference>
<keyword evidence="13" id="KW-0520">NAD</keyword>
<feature type="binding site" evidence="20">
    <location>
        <position position="169"/>
    </location>
    <ligand>
        <name>[2Fe-2S] cluster</name>
        <dbReference type="ChEBI" id="CHEBI:190135"/>
        <label>2</label>
    </ligand>
</feature>
<evidence type="ECO:0000256" key="15">
    <source>
        <dbReference type="ARBA" id="ARBA00034078"/>
    </source>
</evidence>
<evidence type="ECO:0000256" key="11">
    <source>
        <dbReference type="ARBA" id="ARBA00023004"/>
    </source>
</evidence>
<keyword evidence="10" id="KW-0560">Oxidoreductase</keyword>
<evidence type="ECO:0000256" key="3">
    <source>
        <dbReference type="ARBA" id="ARBA00006849"/>
    </source>
</evidence>
<dbReference type="Gene3D" id="3.30.365.10">
    <property type="entry name" value="Aldehyde oxidase/xanthine dehydrogenase, molybdopterin binding domain"/>
    <property type="match status" value="4"/>
</dbReference>
<keyword evidence="11 20" id="KW-0408">Iron</keyword>
<dbReference type="InterPro" id="IPR001041">
    <property type="entry name" value="2Fe-2S_ferredoxin-type"/>
</dbReference>
<reference evidence="21 22" key="1">
    <citation type="journal article" date="2019" name="Mol. Biol. Evol.">
        <title>Blast fungal genomes show frequent chromosomal changes, gene gains and losses, and effector gene turnover.</title>
        <authorList>
            <person name="Gomez Luciano L.B."/>
            <person name="Jason Tsai I."/>
            <person name="Chuma I."/>
            <person name="Tosa Y."/>
            <person name="Chen Y.H."/>
            <person name="Li J.Y."/>
            <person name="Li M.Y."/>
            <person name="Jade Lu M.Y."/>
            <person name="Nakayashiki H."/>
            <person name="Li W.H."/>
        </authorList>
    </citation>
    <scope>NUCLEOTIDE SEQUENCE [LARGE SCALE GENOMIC DNA]</scope>
    <source>
        <strain evidence="21">MZ5-1-6</strain>
    </source>
</reference>
<dbReference type="SUPFAM" id="SSF55447">
    <property type="entry name" value="CO dehydrogenase flavoprotein C-terminal domain-like"/>
    <property type="match status" value="1"/>
</dbReference>
<dbReference type="FunFam" id="3.30.365.10:FF:000003">
    <property type="entry name" value="Aldehyde oxidase 1"/>
    <property type="match status" value="1"/>
</dbReference>
<keyword evidence="6" id="KW-0285">Flavoprotein</keyword>
<feature type="binding site" evidence="19">
    <location>
        <position position="457"/>
    </location>
    <ligand>
        <name>FAD</name>
        <dbReference type="ChEBI" id="CHEBI:57692"/>
    </ligand>
</feature>
<dbReference type="Gene3D" id="3.30.390.50">
    <property type="entry name" value="CO dehydrogenase flavoprotein, C-terminal domain"/>
    <property type="match status" value="1"/>
</dbReference>
<dbReference type="InterPro" id="IPR036010">
    <property type="entry name" value="2Fe-2S_ferredoxin-like_sf"/>
</dbReference>
<comment type="catalytic activity">
    <reaction evidence="17">
        <text>hypoxanthine + NAD(+) + H2O = xanthine + NADH + H(+)</text>
        <dbReference type="Rhea" id="RHEA:24670"/>
        <dbReference type="ChEBI" id="CHEBI:15377"/>
        <dbReference type="ChEBI" id="CHEBI:15378"/>
        <dbReference type="ChEBI" id="CHEBI:17368"/>
        <dbReference type="ChEBI" id="CHEBI:17712"/>
        <dbReference type="ChEBI" id="CHEBI:57540"/>
        <dbReference type="ChEBI" id="CHEBI:57945"/>
        <dbReference type="EC" id="1.17.1.4"/>
    </reaction>
</comment>
<evidence type="ECO:0000256" key="8">
    <source>
        <dbReference type="ARBA" id="ARBA00022723"/>
    </source>
</evidence>
<evidence type="ECO:0000256" key="1">
    <source>
        <dbReference type="ARBA" id="ARBA00001974"/>
    </source>
</evidence>
<dbReference type="InterPro" id="IPR002346">
    <property type="entry name" value="Mopterin_DH_FAD-bd"/>
</dbReference>
<evidence type="ECO:0000256" key="13">
    <source>
        <dbReference type="ARBA" id="ARBA00023027"/>
    </source>
</evidence>
<organism evidence="21 22">
    <name type="scientific">Pyricularia oryzae</name>
    <name type="common">Rice blast fungus</name>
    <name type="synonym">Magnaporthe oryzae</name>
    <dbReference type="NCBI Taxonomy" id="318829"/>
    <lineage>
        <taxon>Eukaryota</taxon>
        <taxon>Fungi</taxon>
        <taxon>Dikarya</taxon>
        <taxon>Ascomycota</taxon>
        <taxon>Pezizomycotina</taxon>
        <taxon>Sordariomycetes</taxon>
        <taxon>Sordariomycetidae</taxon>
        <taxon>Magnaporthales</taxon>
        <taxon>Pyriculariaceae</taxon>
        <taxon>Pyricularia</taxon>
    </lineage>
</organism>
<dbReference type="InterPro" id="IPR005107">
    <property type="entry name" value="CO_DH_flav_C"/>
</dbReference>
<dbReference type="PANTHER" id="PTHR45444">
    <property type="entry name" value="XANTHINE DEHYDROGENASE"/>
    <property type="match status" value="1"/>
</dbReference>
<dbReference type="PANTHER" id="PTHR45444:SF3">
    <property type="entry name" value="XANTHINE DEHYDROGENASE"/>
    <property type="match status" value="1"/>
</dbReference>
<dbReference type="GO" id="GO:0051537">
    <property type="term" value="F:2 iron, 2 sulfur cluster binding"/>
    <property type="evidence" value="ECO:0007669"/>
    <property type="project" value="UniProtKB-KW"/>
</dbReference>
<dbReference type="Proteomes" id="UP000294847">
    <property type="component" value="Chromosome 4"/>
</dbReference>
<dbReference type="FunFam" id="3.30.43.10:FF:000001">
    <property type="entry name" value="Xanthine dehydrogenase/oxidase"/>
    <property type="match status" value="1"/>
</dbReference>
<dbReference type="GO" id="GO:0006145">
    <property type="term" value="P:purine nucleobase catabolic process"/>
    <property type="evidence" value="ECO:0007669"/>
    <property type="project" value="UniProtKB-ARBA"/>
</dbReference>
<comment type="catalytic activity">
    <reaction evidence="16">
        <text>xanthine + NAD(+) + H2O = urate + NADH + H(+)</text>
        <dbReference type="Rhea" id="RHEA:16669"/>
        <dbReference type="ChEBI" id="CHEBI:15377"/>
        <dbReference type="ChEBI" id="CHEBI:15378"/>
        <dbReference type="ChEBI" id="CHEBI:17712"/>
        <dbReference type="ChEBI" id="CHEBI:17775"/>
        <dbReference type="ChEBI" id="CHEBI:57540"/>
        <dbReference type="ChEBI" id="CHEBI:57945"/>
        <dbReference type="EC" id="1.17.1.4"/>
    </reaction>
</comment>
<dbReference type="InterPro" id="IPR037165">
    <property type="entry name" value="AldOxase/xan_DH_Mopterin-bd_sf"/>
</dbReference>
<dbReference type="Gene3D" id="3.30.43.10">
    <property type="entry name" value="Uridine Diphospho-n-acetylenolpyruvylglucosamine Reductase, domain 2"/>
    <property type="match status" value="1"/>
</dbReference>
<feature type="binding site" evidence="20">
    <location>
        <position position="68"/>
    </location>
    <ligand>
        <name>[2Fe-2S] cluster</name>
        <dbReference type="ChEBI" id="CHEBI:190135"/>
        <label>1</label>
    </ligand>
</feature>
<dbReference type="FunFam" id="3.10.20.30:FF:000015">
    <property type="entry name" value="Aldehyde oxidase 1"/>
    <property type="match status" value="1"/>
</dbReference>
<dbReference type="InterPro" id="IPR016167">
    <property type="entry name" value="FAD-bd_PCMH_sub1"/>
</dbReference>
<comment type="similarity">
    <text evidence="3">Belongs to the xanthine dehydrogenase family.</text>
</comment>
<evidence type="ECO:0000256" key="14">
    <source>
        <dbReference type="ARBA" id="ARBA00023140"/>
    </source>
</evidence>
<evidence type="ECO:0000256" key="2">
    <source>
        <dbReference type="ARBA" id="ARBA00004275"/>
    </source>
</evidence>
<dbReference type="InterPro" id="IPR006058">
    <property type="entry name" value="2Fe2S_fd_BS"/>
</dbReference>
<keyword evidence="14" id="KW-0576">Peroxisome</keyword>
<feature type="binding site" evidence="20">
    <location>
        <position position="947"/>
    </location>
    <ligand>
        <name>Mo-molybdopterin</name>
        <dbReference type="ChEBI" id="CHEBI:71302"/>
    </ligand>
    <ligandPart>
        <name>Mo</name>
        <dbReference type="ChEBI" id="CHEBI:28685"/>
    </ligandPart>
</feature>
<dbReference type="GO" id="GO:0005506">
    <property type="term" value="F:iron ion binding"/>
    <property type="evidence" value="ECO:0007669"/>
    <property type="project" value="InterPro"/>
</dbReference>
<comment type="cofactor">
    <cofactor evidence="15">
        <name>[2Fe-2S] cluster</name>
        <dbReference type="ChEBI" id="CHEBI:190135"/>
    </cofactor>
</comment>
<feature type="binding site" evidence="19">
    <location>
        <position position="393"/>
    </location>
    <ligand>
        <name>FAD</name>
        <dbReference type="ChEBI" id="CHEBI:57692"/>
    </ligand>
</feature>
<evidence type="ECO:0000256" key="17">
    <source>
        <dbReference type="ARBA" id="ARBA00049517"/>
    </source>
</evidence>
<proteinExistence type="inferred from homology"/>
<keyword evidence="7 20" id="KW-0001">2Fe-2S</keyword>
<feature type="binding site" evidence="19">
    <location>
        <position position="1046"/>
    </location>
    <ligand>
        <name>substrate</name>
    </ligand>
</feature>
<dbReference type="GO" id="GO:0005777">
    <property type="term" value="C:peroxisome"/>
    <property type="evidence" value="ECO:0007669"/>
    <property type="project" value="UniProtKB-SubCell"/>
</dbReference>
<feature type="binding site" evidence="20">
    <location>
        <position position="833"/>
    </location>
    <ligand>
        <name>Mo-molybdopterin</name>
        <dbReference type="ChEBI" id="CHEBI:71302"/>
    </ligand>
    <ligandPart>
        <name>Mo</name>
        <dbReference type="ChEBI" id="CHEBI:28685"/>
    </ligandPart>
</feature>
<dbReference type="GO" id="GO:0004854">
    <property type="term" value="F:xanthine dehydrogenase activity"/>
    <property type="evidence" value="ECO:0007669"/>
    <property type="project" value="UniProtKB-EC"/>
</dbReference>
<dbReference type="FunFam" id="3.30.365.10:FF:000001">
    <property type="entry name" value="Xanthine dehydrogenase oxidase"/>
    <property type="match status" value="1"/>
</dbReference>
<keyword evidence="12 20" id="KW-0411">Iron-sulfur</keyword>